<feature type="compositionally biased region" description="Pro residues" evidence="1">
    <location>
        <begin position="658"/>
        <end position="667"/>
    </location>
</feature>
<name>A0A813C2F1_9DINO</name>
<dbReference type="Proteomes" id="UP000601435">
    <property type="component" value="Unassembled WGS sequence"/>
</dbReference>
<evidence type="ECO:0000313" key="2">
    <source>
        <dbReference type="EMBL" id="CAE7938503.1"/>
    </source>
</evidence>
<feature type="compositionally biased region" description="Basic and acidic residues" evidence="1">
    <location>
        <begin position="675"/>
        <end position="684"/>
    </location>
</feature>
<keyword evidence="3" id="KW-1185">Reference proteome</keyword>
<dbReference type="Gene3D" id="1.25.40.10">
    <property type="entry name" value="Tetratricopeptide repeat domain"/>
    <property type="match status" value="1"/>
</dbReference>
<feature type="region of interest" description="Disordered" evidence="1">
    <location>
        <begin position="26"/>
        <end position="52"/>
    </location>
</feature>
<dbReference type="AlphaFoldDB" id="A0A813C2F1"/>
<feature type="region of interest" description="Disordered" evidence="1">
    <location>
        <begin position="747"/>
        <end position="835"/>
    </location>
</feature>
<dbReference type="SUPFAM" id="SSF48452">
    <property type="entry name" value="TPR-like"/>
    <property type="match status" value="1"/>
</dbReference>
<sequence length="835" mass="90973">MDFTSPRTPFLGRKVPLQSTYNSFCDDRGSLVATPPPPKRNKRNRSEVPLGSLETSSIIKAPPMLLPFDTKGVPSGRGGLSDEEILLRSKLLYLDPHPSRQENTKAIFKQGWKQLGKTVMRDNFTSYPHSRSAEKRLGGRSYFPVGEKNWHSCKSDAAFNQGVHQWPRRPLHGPSNGPQRCQTAPGSLKPAALYGEGPSRLLGKPWRSLDGSLHEIMLQQGQPVATLAELEAALCLAEQQSLVPPTEIRRRWQTLAASAISWSLDCLTAAGEQEWIFDQALQMLCTAEILTRTDVAETFGAKAVPNRLFLRALSLSGLGGYYQQRGKPRAAVRFLEQAVAGHAKFAHPAVLLNLCSAHLQLREPGPALSYLSQAVLALRSAAGRLCPQQAAEVDASATAATAAVLAVLGPAANPEDMCSEVDVRVRKNLWVEMDPLGRGIDLGEQQRLRVEPGGSLETPEASVSSLASQSKEVGRTVRYSGPRRGLGRHGLISKEHAASSKDAFQYEVDAAVVKTLLVAKVLLWPWPELGEEVQQSREIVSAYRNGEGHVGLEAALKSIATPGIAKHAAKLKKVWPEWGKIASEAPVPGAGLVLRECLLLTFVHAATALAQLSSKRLYDIWVVPPLREGLVLAIVLFGSKHPLALRLIHACQRAQVPQQPPAPPPDPSRLARPRPRVDPTEPKLRPKPPKTASVKVRARPKRPQTKGHVPAWNAGAGLQPEKEEKLHPAGQVPDAVLALAGGAEYMQAQSARRHGSSRPSVSPVRKDFWTGSQGQRAQEHLERQAKSEIRRELQRPLSSDPLTSRRRRPEATAQGLAPSSTPATPRSQTPETERG</sequence>
<feature type="compositionally biased region" description="Basic residues" evidence="1">
    <location>
        <begin position="696"/>
        <end position="705"/>
    </location>
</feature>
<reference evidence="2" key="1">
    <citation type="submission" date="2021-02" db="EMBL/GenBank/DDBJ databases">
        <authorList>
            <person name="Dougan E. K."/>
            <person name="Rhodes N."/>
            <person name="Thang M."/>
            <person name="Chan C."/>
        </authorList>
    </citation>
    <scope>NUCLEOTIDE SEQUENCE</scope>
</reference>
<dbReference type="OrthoDB" id="436727at2759"/>
<feature type="compositionally biased region" description="Basic and acidic residues" evidence="1">
    <location>
        <begin position="777"/>
        <end position="794"/>
    </location>
</feature>
<feature type="region of interest" description="Disordered" evidence="1">
    <location>
        <begin position="655"/>
        <end position="714"/>
    </location>
</feature>
<dbReference type="EMBL" id="CAJNJA010086441">
    <property type="protein sequence ID" value="CAE7938503.1"/>
    <property type="molecule type" value="Genomic_DNA"/>
</dbReference>
<proteinExistence type="predicted"/>
<protein>
    <submittedName>
        <fullName evidence="2">CPK2 protein</fullName>
    </submittedName>
</protein>
<comment type="caution">
    <text evidence="2">The sequence shown here is derived from an EMBL/GenBank/DDBJ whole genome shotgun (WGS) entry which is preliminary data.</text>
</comment>
<evidence type="ECO:0000256" key="1">
    <source>
        <dbReference type="SAM" id="MobiDB-lite"/>
    </source>
</evidence>
<evidence type="ECO:0000313" key="3">
    <source>
        <dbReference type="Proteomes" id="UP000601435"/>
    </source>
</evidence>
<gene>
    <name evidence="2" type="primary">CPK2</name>
    <name evidence="2" type="ORF">SNEC2469_LOCUS33184</name>
</gene>
<organism evidence="2 3">
    <name type="scientific">Symbiodinium necroappetens</name>
    <dbReference type="NCBI Taxonomy" id="1628268"/>
    <lineage>
        <taxon>Eukaryota</taxon>
        <taxon>Sar</taxon>
        <taxon>Alveolata</taxon>
        <taxon>Dinophyceae</taxon>
        <taxon>Suessiales</taxon>
        <taxon>Symbiodiniaceae</taxon>
        <taxon>Symbiodinium</taxon>
    </lineage>
</organism>
<accession>A0A813C2F1</accession>
<feature type="non-terminal residue" evidence="2">
    <location>
        <position position="835"/>
    </location>
</feature>
<dbReference type="InterPro" id="IPR011990">
    <property type="entry name" value="TPR-like_helical_dom_sf"/>
</dbReference>
<feature type="compositionally biased region" description="Polar residues" evidence="1">
    <location>
        <begin position="817"/>
        <end position="835"/>
    </location>
</feature>